<proteinExistence type="predicted"/>
<dbReference type="InterPro" id="IPR003593">
    <property type="entry name" value="AAA+_ATPase"/>
</dbReference>
<protein>
    <submittedName>
        <fullName evidence="3">AAA family ATPase</fullName>
    </submittedName>
</protein>
<dbReference type="SUPFAM" id="SSF52540">
    <property type="entry name" value="P-loop containing nucleoside triphosphate hydrolases"/>
    <property type="match status" value="1"/>
</dbReference>
<dbReference type="InterPro" id="IPR027417">
    <property type="entry name" value="P-loop_NTPase"/>
</dbReference>
<feature type="compositionally biased region" description="Acidic residues" evidence="1">
    <location>
        <begin position="269"/>
        <end position="279"/>
    </location>
</feature>
<evidence type="ECO:0000313" key="4">
    <source>
        <dbReference type="Proteomes" id="UP001160550"/>
    </source>
</evidence>
<dbReference type="SMART" id="SM00382">
    <property type="entry name" value="AAA"/>
    <property type="match status" value="1"/>
</dbReference>
<dbReference type="RefSeq" id="WP_280941051.1">
    <property type="nucleotide sequence ID" value="NZ_JARYGX010000005.1"/>
</dbReference>
<dbReference type="PANTHER" id="PTHR37291">
    <property type="entry name" value="5-METHYLCYTOSINE-SPECIFIC RESTRICTION ENZYME B"/>
    <property type="match status" value="1"/>
</dbReference>
<comment type="caution">
    <text evidence="3">The sequence shown here is derived from an EMBL/GenBank/DDBJ whole genome shotgun (WGS) entry which is preliminary data.</text>
</comment>
<evidence type="ECO:0000313" key="3">
    <source>
        <dbReference type="EMBL" id="MDH7451843.1"/>
    </source>
</evidence>
<dbReference type="EMBL" id="JARYGX010000005">
    <property type="protein sequence ID" value="MDH7451843.1"/>
    <property type="molecule type" value="Genomic_DNA"/>
</dbReference>
<evidence type="ECO:0000256" key="1">
    <source>
        <dbReference type="SAM" id="MobiDB-lite"/>
    </source>
</evidence>
<accession>A0ABT6MP33</accession>
<dbReference type="InterPro" id="IPR011704">
    <property type="entry name" value="ATPase_dyneun-rel_AAA"/>
</dbReference>
<evidence type="ECO:0000259" key="2">
    <source>
        <dbReference type="SMART" id="SM00382"/>
    </source>
</evidence>
<feature type="domain" description="AAA+ ATPase" evidence="2">
    <location>
        <begin position="299"/>
        <end position="607"/>
    </location>
</feature>
<dbReference type="Gene3D" id="3.40.50.300">
    <property type="entry name" value="P-loop containing nucleotide triphosphate hydrolases"/>
    <property type="match status" value="1"/>
</dbReference>
<reference evidence="3" key="1">
    <citation type="journal article" date="2007" name="Int. J. Syst. Evol. Microbiol.">
        <title>Luteimonas composti sp. nov., a moderately thermophilic bacterium isolated from food waste.</title>
        <authorList>
            <person name="Young C.C."/>
            <person name="Kampfer P."/>
            <person name="Chen W.M."/>
            <person name="Yen W.S."/>
            <person name="Arun A.B."/>
            <person name="Lai W.A."/>
            <person name="Shen F.T."/>
            <person name="Rekha P.D."/>
            <person name="Lin K.Y."/>
            <person name="Chou J.H."/>
        </authorList>
    </citation>
    <scope>NUCLEOTIDE SEQUENCE</scope>
    <source>
        <strain evidence="3">CC-YY355</strain>
    </source>
</reference>
<sequence>MALYTYHHDAPTITAAGRRWVQTSLVGDASVLGGGTISTAANYDALDRHFIQQPDAGSGSFYEKLKTQLASAPADARKLMAELLWALFLFPSNITEDTKREGILEVWGWSGEQLDPAHPMLSDKLLDGIGSGGMGVNTNRWREMAYLIRLGQSIKAVPEADRAGIFADYDRFLDWIETIQESGDRQFRHMLRYFLFPERVERMSSNGDRYKVLAGFGVSPIRQTRRWTDRQLDDALLDLRRSLEERYGTKDLDFYLEPLRDQWKKPNEPDEAAGEESGIEDGATHVQENEPAYVRRTGPARNLILYGPPGTGKTWKLQQLFAKYTDQPADVDRTTWELGLVARFGWRAVIAAALADLGKAVKVTTLEQHALIRAKAAQRKRSNVRASLWGYMQSHTPLDVTTVNVADRRPPFVFIKGEESDWTVVADWQEADPEAAELLDAWQTGPGVAGRAVSRYRVVTFHPSYSYEDFVIGLRPIAADSNGDAGFRMVDGVFKQICAEARANPGKPYALFIDEINRANIAKVFGELITLIEPDKRAHYDAESNLVGGMEVQLPGTGDEDGEAERFGVPDNLDIYGTMNTADRSIALLDIALRRRFEFEEMPPSYKVLERRVEGVELARLLQAINERLEFLADRDRLIGHAYFTRVGSLDDLRNVFRLQVIPLLQEYFFDDWSRIGLVLAARGGSSFFLRAETMDAADVFGSLADVGVQERVRYALTPASDWTVEAFRSLYESPEAMG</sequence>
<dbReference type="Pfam" id="PF07728">
    <property type="entry name" value="AAA_5"/>
    <property type="match status" value="1"/>
</dbReference>
<feature type="region of interest" description="Disordered" evidence="1">
    <location>
        <begin position="263"/>
        <end position="292"/>
    </location>
</feature>
<organism evidence="3 4">
    <name type="scientific">Luteimonas composti</name>
    <dbReference type="NCBI Taxonomy" id="398257"/>
    <lineage>
        <taxon>Bacteria</taxon>
        <taxon>Pseudomonadati</taxon>
        <taxon>Pseudomonadota</taxon>
        <taxon>Gammaproteobacteria</taxon>
        <taxon>Lysobacterales</taxon>
        <taxon>Lysobacteraceae</taxon>
        <taxon>Luteimonas</taxon>
    </lineage>
</organism>
<dbReference type="InterPro" id="IPR052934">
    <property type="entry name" value="Methyl-DNA_Rec/Restrict_Enz"/>
</dbReference>
<reference evidence="3" key="2">
    <citation type="submission" date="2023-04" db="EMBL/GenBank/DDBJ databases">
        <authorList>
            <person name="Sun J.-Q."/>
        </authorList>
    </citation>
    <scope>NUCLEOTIDE SEQUENCE</scope>
    <source>
        <strain evidence="3">CC-YY355</strain>
    </source>
</reference>
<dbReference type="Proteomes" id="UP001160550">
    <property type="component" value="Unassembled WGS sequence"/>
</dbReference>
<name>A0ABT6MP33_9GAMM</name>
<dbReference type="PANTHER" id="PTHR37291:SF1">
    <property type="entry name" value="TYPE IV METHYL-DIRECTED RESTRICTION ENZYME ECOKMCRB SUBUNIT"/>
    <property type="match status" value="1"/>
</dbReference>
<keyword evidence="4" id="KW-1185">Reference proteome</keyword>
<gene>
    <name evidence="3" type="ORF">QF205_01960</name>
</gene>